<reference evidence="1 2" key="3">
    <citation type="journal article" date="2010" name="BMC Genomics">
        <title>Transcriptome sequencing and comparative analysis of cucumber flowers with different sex types.</title>
        <authorList>
            <person name="Guo S."/>
            <person name="Zheng Y."/>
            <person name="Joung J.G."/>
            <person name="Liu S."/>
            <person name="Zhang Z."/>
            <person name="Crasta O.R."/>
            <person name="Sobral B.W."/>
            <person name="Xu Y."/>
            <person name="Huang S."/>
            <person name="Fei Z."/>
        </authorList>
    </citation>
    <scope>NUCLEOTIDE SEQUENCE [LARGE SCALE GENOMIC DNA]</scope>
    <source>
        <strain evidence="2">cv. 9930</strain>
    </source>
</reference>
<evidence type="ECO:0000313" key="1">
    <source>
        <dbReference type="EMBL" id="KGN61677.1"/>
    </source>
</evidence>
<dbReference type="Proteomes" id="UP000029981">
    <property type="component" value="Chromosome 2"/>
</dbReference>
<evidence type="ECO:0000313" key="2">
    <source>
        <dbReference type="Proteomes" id="UP000029981"/>
    </source>
</evidence>
<reference evidence="1 2" key="4">
    <citation type="journal article" date="2011" name="BMC Genomics">
        <title>RNA-Seq improves annotation of protein-coding genes in the cucumber genome.</title>
        <authorList>
            <person name="Li Z."/>
            <person name="Zhang Z."/>
            <person name="Yan P."/>
            <person name="Huang S."/>
            <person name="Fei Z."/>
            <person name="Lin K."/>
        </authorList>
    </citation>
    <scope>NUCLEOTIDE SEQUENCE [LARGE SCALE GENOMIC DNA]</scope>
    <source>
        <strain evidence="2">cv. 9930</strain>
    </source>
</reference>
<accession>A0A0A0LLP3</accession>
<dbReference type="AlphaFoldDB" id="A0A0A0LLP3"/>
<reference evidence="1 2" key="1">
    <citation type="journal article" date="2009" name="Nat. Genet.">
        <title>The genome of the cucumber, Cucumis sativus L.</title>
        <authorList>
            <person name="Huang S."/>
            <person name="Li R."/>
            <person name="Zhang Z."/>
            <person name="Li L."/>
            <person name="Gu X."/>
            <person name="Fan W."/>
            <person name="Lucas W.J."/>
            <person name="Wang X."/>
            <person name="Xie B."/>
            <person name="Ni P."/>
            <person name="Ren Y."/>
            <person name="Zhu H."/>
            <person name="Li J."/>
            <person name="Lin K."/>
            <person name="Jin W."/>
            <person name="Fei Z."/>
            <person name="Li G."/>
            <person name="Staub J."/>
            <person name="Kilian A."/>
            <person name="van der Vossen E.A."/>
            <person name="Wu Y."/>
            <person name="Guo J."/>
            <person name="He J."/>
            <person name="Jia Z."/>
            <person name="Ren Y."/>
            <person name="Tian G."/>
            <person name="Lu Y."/>
            <person name="Ruan J."/>
            <person name="Qian W."/>
            <person name="Wang M."/>
            <person name="Huang Q."/>
            <person name="Li B."/>
            <person name="Xuan Z."/>
            <person name="Cao J."/>
            <person name="Asan"/>
            <person name="Wu Z."/>
            <person name="Zhang J."/>
            <person name="Cai Q."/>
            <person name="Bai Y."/>
            <person name="Zhao B."/>
            <person name="Han Y."/>
            <person name="Li Y."/>
            <person name="Li X."/>
            <person name="Wang S."/>
            <person name="Shi Q."/>
            <person name="Liu S."/>
            <person name="Cho W.K."/>
            <person name="Kim J.Y."/>
            <person name="Xu Y."/>
            <person name="Heller-Uszynska K."/>
            <person name="Miao H."/>
            <person name="Cheng Z."/>
            <person name="Zhang S."/>
            <person name="Wu J."/>
            <person name="Yang Y."/>
            <person name="Kang H."/>
            <person name="Li M."/>
            <person name="Liang H."/>
            <person name="Ren X."/>
            <person name="Shi Z."/>
            <person name="Wen M."/>
            <person name="Jian M."/>
            <person name="Yang H."/>
            <person name="Zhang G."/>
            <person name="Yang Z."/>
            <person name="Chen R."/>
            <person name="Liu S."/>
            <person name="Li J."/>
            <person name="Ma L."/>
            <person name="Liu H."/>
            <person name="Zhou Y."/>
            <person name="Zhao J."/>
            <person name="Fang X."/>
            <person name="Li G."/>
            <person name="Fang L."/>
            <person name="Li Y."/>
            <person name="Liu D."/>
            <person name="Zheng H."/>
            <person name="Zhang Y."/>
            <person name="Qin N."/>
            <person name="Li Z."/>
            <person name="Yang G."/>
            <person name="Yang S."/>
            <person name="Bolund L."/>
            <person name="Kristiansen K."/>
            <person name="Zheng H."/>
            <person name="Li S."/>
            <person name="Zhang X."/>
            <person name="Yang H."/>
            <person name="Wang J."/>
            <person name="Sun R."/>
            <person name="Zhang B."/>
            <person name="Jiang S."/>
            <person name="Wang J."/>
            <person name="Du Y."/>
            <person name="Li S."/>
        </authorList>
    </citation>
    <scope>NUCLEOTIDE SEQUENCE [LARGE SCALE GENOMIC DNA]</scope>
    <source>
        <strain evidence="2">cv. 9930</strain>
    </source>
</reference>
<proteinExistence type="predicted"/>
<dbReference type="Gramene" id="KGN61677">
    <property type="protein sequence ID" value="KGN61677"/>
    <property type="gene ID" value="Csa_2G223680"/>
</dbReference>
<keyword evidence="2" id="KW-1185">Reference proteome</keyword>
<gene>
    <name evidence="1" type="ORF">Csa_2G223680</name>
</gene>
<name>A0A0A0LLP3_CUCSA</name>
<organism evidence="1 2">
    <name type="scientific">Cucumis sativus</name>
    <name type="common">Cucumber</name>
    <dbReference type="NCBI Taxonomy" id="3659"/>
    <lineage>
        <taxon>Eukaryota</taxon>
        <taxon>Viridiplantae</taxon>
        <taxon>Streptophyta</taxon>
        <taxon>Embryophyta</taxon>
        <taxon>Tracheophyta</taxon>
        <taxon>Spermatophyta</taxon>
        <taxon>Magnoliopsida</taxon>
        <taxon>eudicotyledons</taxon>
        <taxon>Gunneridae</taxon>
        <taxon>Pentapetalae</taxon>
        <taxon>rosids</taxon>
        <taxon>fabids</taxon>
        <taxon>Cucurbitales</taxon>
        <taxon>Cucurbitaceae</taxon>
        <taxon>Benincaseae</taxon>
        <taxon>Cucumis</taxon>
    </lineage>
</organism>
<protein>
    <submittedName>
        <fullName evidence="1">Uncharacterized protein</fullName>
    </submittedName>
</protein>
<sequence>MLIILTKIRKVPFALGLLSQSSCRQSLLATVRAAAVPSLTLNRRLPLTVVPGFLWISINPLVLVQLKVYARIELQHLFCFAGDLTNETLLE</sequence>
<dbReference type="EMBL" id="CM002923">
    <property type="protein sequence ID" value="KGN61677.1"/>
    <property type="molecule type" value="Genomic_DNA"/>
</dbReference>
<reference evidence="1 2" key="2">
    <citation type="journal article" date="2009" name="PLoS ONE">
        <title>An integrated genetic and cytogenetic map of the cucumber genome.</title>
        <authorList>
            <person name="Ren Y."/>
            <person name="Zhang Z."/>
            <person name="Liu J."/>
            <person name="Staub J.E."/>
            <person name="Han Y."/>
            <person name="Cheng Z."/>
            <person name="Li X."/>
            <person name="Lu J."/>
            <person name="Miao H."/>
            <person name="Kang H."/>
            <person name="Xie B."/>
            <person name="Gu X."/>
            <person name="Wang X."/>
            <person name="Du Y."/>
            <person name="Jin W."/>
            <person name="Huang S."/>
        </authorList>
    </citation>
    <scope>NUCLEOTIDE SEQUENCE [LARGE SCALE GENOMIC DNA]</scope>
    <source>
        <strain evidence="2">cv. 9930</strain>
    </source>
</reference>